<dbReference type="InterPro" id="IPR036291">
    <property type="entry name" value="NAD(P)-bd_dom_sf"/>
</dbReference>
<evidence type="ECO:0000256" key="2">
    <source>
        <dbReference type="ARBA" id="ARBA00008072"/>
    </source>
</evidence>
<feature type="domain" description="Enoyl reductase (ER)" evidence="8">
    <location>
        <begin position="8"/>
        <end position="342"/>
    </location>
</feature>
<dbReference type="InterPro" id="IPR013154">
    <property type="entry name" value="ADH-like_N"/>
</dbReference>
<dbReference type="GO" id="GO:0016491">
    <property type="term" value="F:oxidoreductase activity"/>
    <property type="evidence" value="ECO:0007669"/>
    <property type="project" value="UniProtKB-KW"/>
</dbReference>
<dbReference type="EMBL" id="ML978078">
    <property type="protein sequence ID" value="KAF2009357.1"/>
    <property type="molecule type" value="Genomic_DNA"/>
</dbReference>
<evidence type="ECO:0000256" key="1">
    <source>
        <dbReference type="ARBA" id="ARBA00001947"/>
    </source>
</evidence>
<gene>
    <name evidence="9" type="ORF">BU24DRAFT_428271</name>
</gene>
<organism evidence="9 10">
    <name type="scientific">Aaosphaeria arxii CBS 175.79</name>
    <dbReference type="NCBI Taxonomy" id="1450172"/>
    <lineage>
        <taxon>Eukaryota</taxon>
        <taxon>Fungi</taxon>
        <taxon>Dikarya</taxon>
        <taxon>Ascomycota</taxon>
        <taxon>Pezizomycotina</taxon>
        <taxon>Dothideomycetes</taxon>
        <taxon>Pleosporomycetidae</taxon>
        <taxon>Pleosporales</taxon>
        <taxon>Pleosporales incertae sedis</taxon>
        <taxon>Aaosphaeria</taxon>
    </lineage>
</organism>
<evidence type="ECO:0000256" key="7">
    <source>
        <dbReference type="SAM" id="MobiDB-lite"/>
    </source>
</evidence>
<dbReference type="AlphaFoldDB" id="A0A6A5X9C3"/>
<dbReference type="InterPro" id="IPR013149">
    <property type="entry name" value="ADH-like_C"/>
</dbReference>
<dbReference type="PANTHER" id="PTHR42813:SF4">
    <property type="entry name" value="NADP-DEPENDENT ISOPROPANOL DEHYDROGENASE"/>
    <property type="match status" value="1"/>
</dbReference>
<dbReference type="OrthoDB" id="442947at2759"/>
<name>A0A6A5X9C3_9PLEO</name>
<dbReference type="SMART" id="SM00829">
    <property type="entry name" value="PKS_ER"/>
    <property type="match status" value="1"/>
</dbReference>
<dbReference type="SUPFAM" id="SSF50129">
    <property type="entry name" value="GroES-like"/>
    <property type="match status" value="1"/>
</dbReference>
<evidence type="ECO:0000313" key="9">
    <source>
        <dbReference type="EMBL" id="KAF2009357.1"/>
    </source>
</evidence>
<comment type="similarity">
    <text evidence="2 6">Belongs to the zinc-containing alcohol dehydrogenase family.</text>
</comment>
<dbReference type="Gene3D" id="3.90.180.10">
    <property type="entry name" value="Medium-chain alcohol dehydrogenases, catalytic domain"/>
    <property type="match status" value="1"/>
</dbReference>
<dbReference type="GeneID" id="54286835"/>
<evidence type="ECO:0000259" key="8">
    <source>
        <dbReference type="SMART" id="SM00829"/>
    </source>
</evidence>
<dbReference type="Pfam" id="PF08240">
    <property type="entry name" value="ADH_N"/>
    <property type="match status" value="1"/>
</dbReference>
<evidence type="ECO:0000256" key="4">
    <source>
        <dbReference type="ARBA" id="ARBA00022833"/>
    </source>
</evidence>
<evidence type="ECO:0000256" key="5">
    <source>
        <dbReference type="ARBA" id="ARBA00023002"/>
    </source>
</evidence>
<dbReference type="Proteomes" id="UP000799778">
    <property type="component" value="Unassembled WGS sequence"/>
</dbReference>
<dbReference type="InterPro" id="IPR002328">
    <property type="entry name" value="ADH_Zn_CS"/>
</dbReference>
<keyword evidence="10" id="KW-1185">Reference proteome</keyword>
<sequence>MKALTYQGANNPPQLSAVPDPKLQNPKDAIVRMKYSSICGTDLHILKGDVPTIPAGRILGHEGVGTIASVGAGVQSFKEGDDVLISCISSCGTCDHCKRGIYSHCETGGWCLGNKIDGTQAEYVRIPNAENSLYKVSPGKDEEALVMLSDAFPTGFECGVLNGKIVPGSSVAIVGAGPVGLTALITAQLYSPNIVVMIDGNENRLEVAQRFGATHTASPSKAVDVVNEATSGKGCDTVIEAVGIPSTFYQCQELVAIGGTIANIGVHGAKAYLHLENLWDRNITITTKLVDTTSTLMLLRLLARGKLPAMDLITHRFRFDDVVEAYATVEKASEAKVVKILIEM</sequence>
<accession>A0A6A5X9C3</accession>
<feature type="region of interest" description="Disordered" evidence="7">
    <location>
        <begin position="1"/>
        <end position="23"/>
    </location>
</feature>
<dbReference type="SUPFAM" id="SSF51735">
    <property type="entry name" value="NAD(P)-binding Rossmann-fold domains"/>
    <property type="match status" value="1"/>
</dbReference>
<reference evidence="9" key="1">
    <citation type="journal article" date="2020" name="Stud. Mycol.">
        <title>101 Dothideomycetes genomes: a test case for predicting lifestyles and emergence of pathogens.</title>
        <authorList>
            <person name="Haridas S."/>
            <person name="Albert R."/>
            <person name="Binder M."/>
            <person name="Bloem J."/>
            <person name="Labutti K."/>
            <person name="Salamov A."/>
            <person name="Andreopoulos B."/>
            <person name="Baker S."/>
            <person name="Barry K."/>
            <person name="Bills G."/>
            <person name="Bluhm B."/>
            <person name="Cannon C."/>
            <person name="Castanera R."/>
            <person name="Culley D."/>
            <person name="Daum C."/>
            <person name="Ezra D."/>
            <person name="Gonzalez J."/>
            <person name="Henrissat B."/>
            <person name="Kuo A."/>
            <person name="Liang C."/>
            <person name="Lipzen A."/>
            <person name="Lutzoni F."/>
            <person name="Magnuson J."/>
            <person name="Mondo S."/>
            <person name="Nolan M."/>
            <person name="Ohm R."/>
            <person name="Pangilinan J."/>
            <person name="Park H.-J."/>
            <person name="Ramirez L."/>
            <person name="Alfaro M."/>
            <person name="Sun H."/>
            <person name="Tritt A."/>
            <person name="Yoshinaga Y."/>
            <person name="Zwiers L.-H."/>
            <person name="Turgeon B."/>
            <person name="Goodwin S."/>
            <person name="Spatafora J."/>
            <person name="Crous P."/>
            <person name="Grigoriev I."/>
        </authorList>
    </citation>
    <scope>NUCLEOTIDE SEQUENCE</scope>
    <source>
        <strain evidence="9">CBS 175.79</strain>
    </source>
</reference>
<evidence type="ECO:0000313" key="10">
    <source>
        <dbReference type="Proteomes" id="UP000799778"/>
    </source>
</evidence>
<protein>
    <submittedName>
        <fullName evidence="9">Theronine dehydrogenase</fullName>
    </submittedName>
</protein>
<evidence type="ECO:0000256" key="3">
    <source>
        <dbReference type="ARBA" id="ARBA00022723"/>
    </source>
</evidence>
<dbReference type="RefSeq" id="XP_033377696.1">
    <property type="nucleotide sequence ID" value="XM_033529438.1"/>
</dbReference>
<dbReference type="GO" id="GO:0008270">
    <property type="term" value="F:zinc ion binding"/>
    <property type="evidence" value="ECO:0007669"/>
    <property type="project" value="InterPro"/>
</dbReference>
<dbReference type="PANTHER" id="PTHR42813">
    <property type="entry name" value="ZINC-TYPE ALCOHOL DEHYDROGENASE-LIKE"/>
    <property type="match status" value="1"/>
</dbReference>
<dbReference type="Pfam" id="PF00107">
    <property type="entry name" value="ADH_zinc_N"/>
    <property type="match status" value="1"/>
</dbReference>
<keyword evidence="5" id="KW-0560">Oxidoreductase</keyword>
<dbReference type="Gene3D" id="3.40.50.720">
    <property type="entry name" value="NAD(P)-binding Rossmann-like Domain"/>
    <property type="match status" value="1"/>
</dbReference>
<comment type="cofactor">
    <cofactor evidence="1 6">
        <name>Zn(2+)</name>
        <dbReference type="ChEBI" id="CHEBI:29105"/>
    </cofactor>
</comment>
<dbReference type="PROSITE" id="PS00059">
    <property type="entry name" value="ADH_ZINC"/>
    <property type="match status" value="1"/>
</dbReference>
<proteinExistence type="inferred from homology"/>
<keyword evidence="3 6" id="KW-0479">Metal-binding</keyword>
<dbReference type="InterPro" id="IPR020843">
    <property type="entry name" value="ER"/>
</dbReference>
<evidence type="ECO:0000256" key="6">
    <source>
        <dbReference type="RuleBase" id="RU361277"/>
    </source>
</evidence>
<dbReference type="InterPro" id="IPR011032">
    <property type="entry name" value="GroES-like_sf"/>
</dbReference>
<dbReference type="CDD" id="cd08286">
    <property type="entry name" value="FDH_like_ADH2"/>
    <property type="match status" value="1"/>
</dbReference>
<keyword evidence="4 6" id="KW-0862">Zinc</keyword>